<name>A0A516ZBG1_9STRA</name>
<protein>
    <submittedName>
        <fullName evidence="1">Thiamine biosynthesis protein</fullName>
    </submittedName>
</protein>
<reference evidence="1" key="1">
    <citation type="journal article" date="2019" name="PLoS ONE">
        <title>Extensive chloroplast genome rearrangement amongst three closely related Halamphora spp. (Bacillariophyceae), and evidence for rapid evolution as compared to land plants.</title>
        <authorList>
            <person name="Hamsher S.E."/>
            <person name="Keepers K.G."/>
            <person name="Pogoda C.S."/>
            <person name="Stepanek J.G."/>
            <person name="Kane N.C."/>
            <person name="Kociolek J.P."/>
        </authorList>
    </citation>
    <scope>NUCLEOTIDE SEQUENCE</scope>
</reference>
<keyword evidence="1" id="KW-0150">Chloroplast</keyword>
<dbReference type="PANTHER" id="PTHR34472">
    <property type="entry name" value="SULFUR CARRIER PROTEIN THIS"/>
    <property type="match status" value="1"/>
</dbReference>
<dbReference type="Gene3D" id="3.10.20.30">
    <property type="match status" value="1"/>
</dbReference>
<geneLocation type="chloroplast" evidence="1"/>
<dbReference type="InterPro" id="IPR010035">
    <property type="entry name" value="Thi_S"/>
</dbReference>
<evidence type="ECO:0000313" key="1">
    <source>
        <dbReference type="EMBL" id="QDR25043.1"/>
    </source>
</evidence>
<dbReference type="InterPro" id="IPR016155">
    <property type="entry name" value="Mopterin_synth/thiamin_S_b"/>
</dbReference>
<dbReference type="InterPro" id="IPR003749">
    <property type="entry name" value="ThiS/MoaD-like"/>
</dbReference>
<dbReference type="AlphaFoldDB" id="A0A516ZBG1"/>
<dbReference type="InterPro" id="IPR012675">
    <property type="entry name" value="Beta-grasp_dom_sf"/>
</dbReference>
<dbReference type="RefSeq" id="YP_009686306.1">
    <property type="nucleotide sequence ID" value="NC_044464.1"/>
</dbReference>
<dbReference type="Pfam" id="PF02597">
    <property type="entry name" value="ThiS"/>
    <property type="match status" value="1"/>
</dbReference>
<dbReference type="EMBL" id="MK045451">
    <property type="protein sequence ID" value="QDR25043.1"/>
    <property type="molecule type" value="Genomic_DNA"/>
</dbReference>
<sequence>MNQMCSFFLNGQKYITTYQATISDLIDYFGYNQSLLVVEYNQFICSKTEWDQISIQKNDKIEIVTIVGGG</sequence>
<keyword evidence="1" id="KW-0934">Plastid</keyword>
<proteinExistence type="predicted"/>
<dbReference type="GeneID" id="41660915"/>
<dbReference type="CDD" id="cd00565">
    <property type="entry name" value="Ubl_ThiS"/>
    <property type="match status" value="1"/>
</dbReference>
<accession>A0A516ZBG1</accession>
<dbReference type="SUPFAM" id="SSF54285">
    <property type="entry name" value="MoaD/ThiS"/>
    <property type="match status" value="1"/>
</dbReference>
<dbReference type="PANTHER" id="PTHR34472:SF1">
    <property type="entry name" value="SULFUR CARRIER PROTEIN THIS"/>
    <property type="match status" value="1"/>
</dbReference>
<gene>
    <name evidence="1" type="primary">thiS</name>
</gene>
<dbReference type="NCBIfam" id="TIGR01683">
    <property type="entry name" value="thiS"/>
    <property type="match status" value="1"/>
</dbReference>
<organism evidence="1">
    <name type="scientific">Halamphora calidilacuna</name>
    <dbReference type="NCBI Taxonomy" id="2133758"/>
    <lineage>
        <taxon>Eukaryota</taxon>
        <taxon>Sar</taxon>
        <taxon>Stramenopiles</taxon>
        <taxon>Ochrophyta</taxon>
        <taxon>Bacillariophyta</taxon>
        <taxon>Bacillariophyceae</taxon>
        <taxon>Bacillariophycidae</taxon>
        <taxon>Naviculales</taxon>
        <taxon>Amphipleuraceae</taxon>
        <taxon>Halamphora</taxon>
    </lineage>
</organism>